<dbReference type="RefSeq" id="WP_288184117.1">
    <property type="nucleotide sequence ID" value="NZ_LT608335.1"/>
</dbReference>
<dbReference type="AlphaFoldDB" id="A0A212LTV5"/>
<organism evidence="1">
    <name type="scientific">uncultured Sporomusa sp</name>
    <dbReference type="NCBI Taxonomy" id="307249"/>
    <lineage>
        <taxon>Bacteria</taxon>
        <taxon>Bacillati</taxon>
        <taxon>Bacillota</taxon>
        <taxon>Negativicutes</taxon>
        <taxon>Selenomonadales</taxon>
        <taxon>Sporomusaceae</taxon>
        <taxon>Sporomusa</taxon>
        <taxon>environmental samples</taxon>
    </lineage>
</organism>
<evidence type="ECO:0000313" key="1">
    <source>
        <dbReference type="EMBL" id="SCM80936.1"/>
    </source>
</evidence>
<name>A0A212LTV5_9FIRM</name>
<accession>A0A212LTV5</accession>
<gene>
    <name evidence="1" type="ORF">KL86SPO_31114</name>
</gene>
<reference evidence="1" key="1">
    <citation type="submission" date="2016-08" db="EMBL/GenBank/DDBJ databases">
        <authorList>
            <person name="Seilhamer J.J."/>
        </authorList>
    </citation>
    <scope>NUCLEOTIDE SEQUENCE</scope>
    <source>
        <strain evidence="1">86</strain>
    </source>
</reference>
<sequence length="140" mass="15572">MISIFINIKSIGKRKSALQAVPYSLPDNIANLSGLITAVVKIEVDRHNLRETEVMLLPFLTEAQIADQSMTGKVGFGHLYAEGNANPEKAVAIALQGFEDELFRVMINDMEIKELAAPVNLKDGDRLTFIRLTFLTGRLW</sequence>
<dbReference type="EMBL" id="FMJE01000003">
    <property type="protein sequence ID" value="SCM80936.1"/>
    <property type="molecule type" value="Genomic_DNA"/>
</dbReference>
<proteinExistence type="predicted"/>
<protein>
    <submittedName>
        <fullName evidence="1">Uncharacterized protein</fullName>
    </submittedName>
</protein>